<reference evidence="2" key="1">
    <citation type="submission" date="2021-02" db="EMBL/GenBank/DDBJ databases">
        <authorList>
            <person name="Palmer J.M."/>
        </authorList>
    </citation>
    <scope>NUCLEOTIDE SEQUENCE</scope>
    <source>
        <strain evidence="2">SCRP734</strain>
    </source>
</reference>
<proteinExistence type="predicted"/>
<evidence type="ECO:0000313" key="3">
    <source>
        <dbReference type="Proteomes" id="UP000694044"/>
    </source>
</evidence>
<organism evidence="2 3">
    <name type="scientific">Phytophthora pseudosyringae</name>
    <dbReference type="NCBI Taxonomy" id="221518"/>
    <lineage>
        <taxon>Eukaryota</taxon>
        <taxon>Sar</taxon>
        <taxon>Stramenopiles</taxon>
        <taxon>Oomycota</taxon>
        <taxon>Peronosporomycetes</taxon>
        <taxon>Peronosporales</taxon>
        <taxon>Peronosporaceae</taxon>
        <taxon>Phytophthora</taxon>
    </lineage>
</organism>
<comment type="caution">
    <text evidence="2">The sequence shown here is derived from an EMBL/GenBank/DDBJ whole genome shotgun (WGS) entry which is preliminary data.</text>
</comment>
<name>A0A8T1WL74_9STRA</name>
<feature type="compositionally biased region" description="Polar residues" evidence="1">
    <location>
        <begin position="116"/>
        <end position="144"/>
    </location>
</feature>
<sequence length="349" mass="38545">MGSSDSKLSAQARAQQEEQCAIQMKNPAAAAAMEALENAFLMMCTSKKNLFKPIFEFQARARTKSLGENYWSSASKKRVKILDGKNDVFEAASSRLQANQRQSGALPKIAPDSPTHRTPNAPSAVKNQPTHSTSTIEPKNSSPEVGTPVKPDETDTKSVDSWIKAETLKEPLIQTYLAAFRQAYVAESLLQSQKLSAGPGQDQLLPDLRYSVAVSTKRRDEARSALEELWEKEQSYLITERHEVVTTLVKGISTRTLHKQSGKKTSEKVVRSYTQKKLDIEENAIRGRFAERWQTLERTAHLQAASDLDASRKAAATPGGAPAKMLLQQKSTHGVSEPNKTRVVPTSQR</sequence>
<protein>
    <submittedName>
        <fullName evidence="2">Uncharacterized protein</fullName>
    </submittedName>
</protein>
<dbReference type="AlphaFoldDB" id="A0A8T1WL74"/>
<accession>A0A8T1WL74</accession>
<evidence type="ECO:0000256" key="1">
    <source>
        <dbReference type="SAM" id="MobiDB-lite"/>
    </source>
</evidence>
<evidence type="ECO:0000313" key="2">
    <source>
        <dbReference type="EMBL" id="KAG7393198.1"/>
    </source>
</evidence>
<keyword evidence="3" id="KW-1185">Reference proteome</keyword>
<feature type="compositionally biased region" description="Low complexity" evidence="1">
    <location>
        <begin position="313"/>
        <end position="324"/>
    </location>
</feature>
<dbReference type="Proteomes" id="UP000694044">
    <property type="component" value="Unassembled WGS sequence"/>
</dbReference>
<dbReference type="EMBL" id="JAGDFM010000005">
    <property type="protein sequence ID" value="KAG7393198.1"/>
    <property type="molecule type" value="Genomic_DNA"/>
</dbReference>
<feature type="region of interest" description="Disordered" evidence="1">
    <location>
        <begin position="308"/>
        <end position="349"/>
    </location>
</feature>
<feature type="region of interest" description="Disordered" evidence="1">
    <location>
        <begin position="95"/>
        <end position="158"/>
    </location>
</feature>
<gene>
    <name evidence="2" type="ORF">PHYPSEUDO_011203</name>
</gene>
<dbReference type="OrthoDB" id="128045at2759"/>